<feature type="region of interest" description="Disordered" evidence="1">
    <location>
        <begin position="111"/>
        <end position="148"/>
    </location>
</feature>
<evidence type="ECO:0000256" key="1">
    <source>
        <dbReference type="SAM" id="MobiDB-lite"/>
    </source>
</evidence>
<evidence type="ECO:0000313" key="2">
    <source>
        <dbReference type="EMBL" id="KPV77072.1"/>
    </source>
</evidence>
<sequence length="321" mass="33536">MLAGYSSTARQPQAVYSRWSSYDTYLVHPSPPAAAAVPRSPATSAFSFDELDDLIDSHSKGDHYAFTPPTPSSSCTTSSASAATSGIQAGASSPLPTGLVVPSPDQEFELVWPVGAPPSSSSSSLRSSPNPSPELLTTPLSPAYPFPRMRTSPRAALAASQARSSTSPGLVHDEQVLDAWSGDTIRPHSTALRPPLLSAFSTWSSSRTDDSSRESASVGSSREAYSSGPSRSQSWSEWADEAVEGSGAPGTAVGAPWSASTALFPACRRSSSSLGDALALVDDVLPRWEHLVETVDPTDVRDSEAALDAHEAGDGFPWGND</sequence>
<feature type="compositionally biased region" description="Low complexity" evidence="1">
    <location>
        <begin position="214"/>
        <end position="224"/>
    </location>
</feature>
<reference evidence="2 3" key="1">
    <citation type="journal article" date="2015" name="Front. Microbiol.">
        <title>Genome sequence of the plant growth promoting endophytic yeast Rhodotorula graminis WP1.</title>
        <authorList>
            <person name="Firrincieli A."/>
            <person name="Otillar R."/>
            <person name="Salamov A."/>
            <person name="Schmutz J."/>
            <person name="Khan Z."/>
            <person name="Redman R.S."/>
            <person name="Fleck N.D."/>
            <person name="Lindquist E."/>
            <person name="Grigoriev I.V."/>
            <person name="Doty S.L."/>
        </authorList>
    </citation>
    <scope>NUCLEOTIDE SEQUENCE [LARGE SCALE GENOMIC DNA]</scope>
    <source>
        <strain evidence="2 3">WP1</strain>
    </source>
</reference>
<organism evidence="2 3">
    <name type="scientific">Rhodotorula graminis (strain WP1)</name>
    <dbReference type="NCBI Taxonomy" id="578459"/>
    <lineage>
        <taxon>Eukaryota</taxon>
        <taxon>Fungi</taxon>
        <taxon>Dikarya</taxon>
        <taxon>Basidiomycota</taxon>
        <taxon>Pucciniomycotina</taxon>
        <taxon>Microbotryomycetes</taxon>
        <taxon>Sporidiobolales</taxon>
        <taxon>Sporidiobolaceae</taxon>
        <taxon>Rhodotorula</taxon>
    </lineage>
</organism>
<accession>A0A194S8Z8</accession>
<feature type="region of interest" description="Disordered" evidence="1">
    <location>
        <begin position="202"/>
        <end position="254"/>
    </location>
</feature>
<dbReference type="RefSeq" id="XP_018273121.1">
    <property type="nucleotide sequence ID" value="XM_018414038.1"/>
</dbReference>
<feature type="compositionally biased region" description="Low complexity" evidence="1">
    <location>
        <begin position="117"/>
        <end position="141"/>
    </location>
</feature>
<dbReference type="EMBL" id="KQ474075">
    <property type="protein sequence ID" value="KPV77072.1"/>
    <property type="molecule type" value="Genomic_DNA"/>
</dbReference>
<keyword evidence="3" id="KW-1185">Reference proteome</keyword>
<protein>
    <submittedName>
        <fullName evidence="2">Uncharacterized protein</fullName>
    </submittedName>
</protein>
<name>A0A194S8Z8_RHOGW</name>
<dbReference type="AlphaFoldDB" id="A0A194S8Z8"/>
<feature type="region of interest" description="Disordered" evidence="1">
    <location>
        <begin position="299"/>
        <end position="321"/>
    </location>
</feature>
<feature type="compositionally biased region" description="Low complexity" evidence="1">
    <location>
        <begin position="72"/>
        <end position="81"/>
    </location>
</feature>
<proteinExistence type="predicted"/>
<evidence type="ECO:0000313" key="3">
    <source>
        <dbReference type="Proteomes" id="UP000053890"/>
    </source>
</evidence>
<gene>
    <name evidence="2" type="ORF">RHOBADRAFT_42283</name>
</gene>
<dbReference type="Proteomes" id="UP000053890">
    <property type="component" value="Unassembled WGS sequence"/>
</dbReference>
<dbReference type="GeneID" id="28974486"/>
<feature type="compositionally biased region" description="Basic and acidic residues" evidence="1">
    <location>
        <begin position="299"/>
        <end position="313"/>
    </location>
</feature>
<feature type="compositionally biased region" description="Polar residues" evidence="1">
    <location>
        <begin position="227"/>
        <end position="236"/>
    </location>
</feature>
<feature type="region of interest" description="Disordered" evidence="1">
    <location>
        <begin position="59"/>
        <end position="81"/>
    </location>
</feature>